<comment type="similarity">
    <text evidence="3">Belongs to the kynurenine formamidase family.</text>
</comment>
<keyword evidence="1 3" id="KW-0378">Hydrolase</keyword>
<dbReference type="Pfam" id="PF20434">
    <property type="entry name" value="BD-FAE"/>
    <property type="match status" value="1"/>
</dbReference>
<evidence type="ECO:0000256" key="2">
    <source>
        <dbReference type="ARBA" id="ARBA00023079"/>
    </source>
</evidence>
<name>A0A9P9Y3N9_9HYPO</name>
<feature type="short sequence motif" description="HGGXW" evidence="3">
    <location>
        <begin position="43"/>
        <end position="47"/>
    </location>
</feature>
<dbReference type="Gene3D" id="3.40.50.1820">
    <property type="entry name" value="alpha/beta hydrolase"/>
    <property type="match status" value="1"/>
</dbReference>
<dbReference type="EMBL" id="JAGIXG020000010">
    <property type="protein sequence ID" value="KAI6782907.1"/>
    <property type="molecule type" value="Genomic_DNA"/>
</dbReference>
<evidence type="ECO:0000256" key="3">
    <source>
        <dbReference type="HAMAP-Rule" id="MF_03014"/>
    </source>
</evidence>
<dbReference type="Proteomes" id="UP001055219">
    <property type="component" value="Unassembled WGS sequence"/>
</dbReference>
<comment type="caution">
    <text evidence="6">The sequence shown here is derived from an EMBL/GenBank/DDBJ whole genome shotgun (WGS) entry which is preliminary data.</text>
</comment>
<comment type="domain">
    <text evidence="3">The main chain amide nitrogen atoms of the second glycine and its adjacent residue in the HGGXW motif define the oxyanion hole, and stabilize the oxyanion that forms during the nucleophilic attack by the catalytic serine during substrate cleavage.</text>
</comment>
<comment type="function">
    <text evidence="3">Catalyzes the hydrolysis of N-formyl-L-kynurenine to L-kynurenine, the second step in the kynurenine pathway of tryptophan degradation. Kynurenine may be further oxidized to nicotinic acid, NAD(H) and NADP(H). Required for elimination of toxic metabolites.</text>
</comment>
<keyword evidence="7" id="KW-1185">Reference proteome</keyword>
<dbReference type="RefSeq" id="XP_051363763.1">
    <property type="nucleotide sequence ID" value="XM_051504667.1"/>
</dbReference>
<dbReference type="InterPro" id="IPR029058">
    <property type="entry name" value="AB_hydrolase_fold"/>
</dbReference>
<feature type="domain" description="BD-FAE-like" evidence="5">
    <location>
        <begin position="104"/>
        <end position="214"/>
    </location>
</feature>
<dbReference type="GO" id="GO:0004061">
    <property type="term" value="F:arylformamidase activity"/>
    <property type="evidence" value="ECO:0007669"/>
    <property type="project" value="UniProtKB-UniRule"/>
</dbReference>
<dbReference type="InterPro" id="IPR050300">
    <property type="entry name" value="GDXG_lipolytic_enzyme"/>
</dbReference>
<sequence length="290" mass="31978">MATAEPTPTVQYVSQQYGDNVLQQVGIWEMPQQKGGHWIVYIHGGAWRDPKITHLAFLPTVDQLLSAGRLPPNSIAGFASIDYRLSPHPEHPQDPAATPKSELRQARHPDHIRDVQAALRFLNREHGVKEDKYILVGHSAGATLAMQLLMDPSSRASAHAEEHVPLPAAIVGVSGIYDLVGLDERHDGNYTGFLTSAFGSDRKIWDVASPVNFTGNFQTNWPNAKLAVLAWSREDTLVDEPEIDKMAAKLIKDRLNVSVTKSLTGEHDDVWGGGKQLARLIVLTLAQIRE</sequence>
<dbReference type="GO" id="GO:0034354">
    <property type="term" value="P:'de novo' NAD+ biosynthetic process from L-tryptophan"/>
    <property type="evidence" value="ECO:0007669"/>
    <property type="project" value="UniProtKB-UniRule"/>
</dbReference>
<comment type="pathway">
    <text evidence="3">Amino-acid degradation; L-tryptophan degradation via kynurenine pathway; L-kynurenine from L-tryptophan: step 2/2.</text>
</comment>
<comment type="subunit">
    <text evidence="3">Homodimer.</text>
</comment>
<dbReference type="SUPFAM" id="SSF53474">
    <property type="entry name" value="alpha/beta-Hydrolases"/>
    <property type="match status" value="1"/>
</dbReference>
<dbReference type="InterPro" id="IPR049492">
    <property type="entry name" value="BD-FAE-like_dom"/>
</dbReference>
<comment type="catalytic activity">
    <reaction evidence="3">
        <text>N-formyl-L-kynurenine + H2O = L-kynurenine + formate + H(+)</text>
        <dbReference type="Rhea" id="RHEA:13009"/>
        <dbReference type="ChEBI" id="CHEBI:15377"/>
        <dbReference type="ChEBI" id="CHEBI:15378"/>
        <dbReference type="ChEBI" id="CHEBI:15740"/>
        <dbReference type="ChEBI" id="CHEBI:57959"/>
        <dbReference type="ChEBI" id="CHEBI:58629"/>
        <dbReference type="EC" id="3.5.1.9"/>
    </reaction>
</comment>
<dbReference type="AlphaFoldDB" id="A0A9P9Y3N9"/>
<feature type="active site" description="Nucleophile" evidence="3">
    <location>
        <position position="139"/>
    </location>
</feature>
<dbReference type="OrthoDB" id="420264at2759"/>
<dbReference type="EC" id="3.5.1.9" evidence="3"/>
<dbReference type="HAMAP" id="MF_03014">
    <property type="entry name" value="KFase"/>
    <property type="match status" value="1"/>
</dbReference>
<evidence type="ECO:0000256" key="4">
    <source>
        <dbReference type="SAM" id="MobiDB-lite"/>
    </source>
</evidence>
<feature type="region of interest" description="Disordered" evidence="4">
    <location>
        <begin position="84"/>
        <end position="108"/>
    </location>
</feature>
<protein>
    <recommendedName>
        <fullName evidence="3">Kynurenine formamidase</fullName>
        <shortName evidence="3">KFA</shortName>
        <shortName evidence="3">KFase</shortName>
        <ecNumber evidence="3">3.5.1.9</ecNumber>
    </recommendedName>
    <alternativeName>
        <fullName evidence="3">Arylformamidase</fullName>
    </alternativeName>
    <alternativeName>
        <fullName evidence="3">N-formylkynurenine formamidase</fullName>
        <shortName evidence="3">FKF</shortName>
    </alternativeName>
</protein>
<evidence type="ECO:0000313" key="7">
    <source>
        <dbReference type="Proteomes" id="UP001055219"/>
    </source>
</evidence>
<keyword evidence="2 3" id="KW-0823">Tryptophan catabolism</keyword>
<evidence type="ECO:0000313" key="6">
    <source>
        <dbReference type="EMBL" id="KAI6782907.1"/>
    </source>
</evidence>
<dbReference type="InterPro" id="IPR027519">
    <property type="entry name" value="KFase_ver/fungi-typ"/>
</dbReference>
<dbReference type="GO" id="GO:0019441">
    <property type="term" value="P:L-tryptophan catabolic process to kynurenine"/>
    <property type="evidence" value="ECO:0007669"/>
    <property type="project" value="UniProtKB-UniRule"/>
</dbReference>
<dbReference type="PANTHER" id="PTHR48081:SF33">
    <property type="entry name" value="KYNURENINE FORMAMIDASE"/>
    <property type="match status" value="1"/>
</dbReference>
<organism evidence="6 7">
    <name type="scientific">Emericellopsis cladophorae</name>
    <dbReference type="NCBI Taxonomy" id="2686198"/>
    <lineage>
        <taxon>Eukaryota</taxon>
        <taxon>Fungi</taxon>
        <taxon>Dikarya</taxon>
        <taxon>Ascomycota</taxon>
        <taxon>Pezizomycotina</taxon>
        <taxon>Sordariomycetes</taxon>
        <taxon>Hypocreomycetidae</taxon>
        <taxon>Hypocreales</taxon>
        <taxon>Bionectriaceae</taxon>
        <taxon>Emericellopsis</taxon>
    </lineage>
</organism>
<proteinExistence type="inferred from homology"/>
<evidence type="ECO:0000259" key="5">
    <source>
        <dbReference type="Pfam" id="PF20434"/>
    </source>
</evidence>
<feature type="active site" evidence="3">
    <location>
        <position position="235"/>
    </location>
</feature>
<dbReference type="PANTHER" id="PTHR48081">
    <property type="entry name" value="AB HYDROLASE SUPERFAMILY PROTEIN C4A8.06C"/>
    <property type="match status" value="1"/>
</dbReference>
<accession>A0A9P9Y3N9</accession>
<evidence type="ECO:0000256" key="1">
    <source>
        <dbReference type="ARBA" id="ARBA00022801"/>
    </source>
</evidence>
<reference evidence="6" key="1">
    <citation type="journal article" date="2021" name="J Fungi (Basel)">
        <title>Genomic and Metabolomic Analyses of the Marine Fungus Emericellopsis cladophorae: Insights into Saltwater Adaptability Mechanisms and Its Biosynthetic Potential.</title>
        <authorList>
            <person name="Goncalves M.F.M."/>
            <person name="Hilario S."/>
            <person name="Van de Peer Y."/>
            <person name="Esteves A.C."/>
            <person name="Alves A."/>
        </authorList>
    </citation>
    <scope>NUCLEOTIDE SEQUENCE</scope>
    <source>
        <strain evidence="6">MUM 19.33</strain>
    </source>
</reference>
<dbReference type="GeneID" id="75828582"/>
<reference evidence="6" key="2">
    <citation type="submission" date="2022-07" db="EMBL/GenBank/DDBJ databases">
        <authorList>
            <person name="Goncalves M.F.M."/>
            <person name="Hilario S."/>
            <person name="Van De Peer Y."/>
            <person name="Esteves A.C."/>
            <person name="Alves A."/>
        </authorList>
    </citation>
    <scope>NUCLEOTIDE SEQUENCE</scope>
    <source>
        <strain evidence="6">MUM 19.33</strain>
    </source>
</reference>
<feature type="active site" evidence="3">
    <location>
        <position position="267"/>
    </location>
</feature>
<gene>
    <name evidence="6" type="ORF">J7T54_002066</name>
</gene>